<dbReference type="Proteomes" id="UP000187012">
    <property type="component" value="Unassembled WGS sequence"/>
</dbReference>
<accession>A0A1N7RPG4</accession>
<gene>
    <name evidence="1" type="ORF">BN2475_90115</name>
</gene>
<evidence type="ECO:0000313" key="1">
    <source>
        <dbReference type="EMBL" id="SIT36601.1"/>
    </source>
</evidence>
<name>A0A1N7RPG4_9BURK</name>
<proteinExistence type="predicted"/>
<reference evidence="1 2" key="1">
    <citation type="submission" date="2016-12" db="EMBL/GenBank/DDBJ databases">
        <authorList>
            <person name="Song W.-J."/>
            <person name="Kurnit D.M."/>
        </authorList>
    </citation>
    <scope>NUCLEOTIDE SEQUENCE [LARGE SCALE GENOMIC DNA]</scope>
    <source>
        <strain evidence="1 2">STM7296</strain>
    </source>
</reference>
<sequence length="134" mass="15018">MVGVRLQMEAIYDLGALLPKIYQMPPRICFLLHLRDNLGDEMRVVTSSPNVIISLLTAPDALSAEIHMLLPIADREDAPALQRITEVHLCNDGKCVFRVETGEQFLSVDGEEPIAMLCLCCDSEHSEPRERRAM</sequence>
<dbReference type="EMBL" id="CYGX02000009">
    <property type="protein sequence ID" value="SIT36601.1"/>
    <property type="molecule type" value="Genomic_DNA"/>
</dbReference>
<organism evidence="1 2">
    <name type="scientific">Paraburkholderia ribeironis</name>
    <dbReference type="NCBI Taxonomy" id="1247936"/>
    <lineage>
        <taxon>Bacteria</taxon>
        <taxon>Pseudomonadati</taxon>
        <taxon>Pseudomonadota</taxon>
        <taxon>Betaproteobacteria</taxon>
        <taxon>Burkholderiales</taxon>
        <taxon>Burkholderiaceae</taxon>
        <taxon>Paraburkholderia</taxon>
    </lineage>
</organism>
<keyword evidence="2" id="KW-1185">Reference proteome</keyword>
<evidence type="ECO:0000313" key="2">
    <source>
        <dbReference type="Proteomes" id="UP000187012"/>
    </source>
</evidence>
<dbReference type="AlphaFoldDB" id="A0A1N7RPG4"/>
<dbReference type="STRING" id="1247936.BN2475_90115"/>
<protein>
    <submittedName>
        <fullName evidence="1">Uncharacterized protein</fullName>
    </submittedName>
</protein>